<organism evidence="1 2">
    <name type="scientific">Anabaena sphaerica FACHB-251</name>
    <dbReference type="NCBI Taxonomy" id="2692883"/>
    <lineage>
        <taxon>Bacteria</taxon>
        <taxon>Bacillati</taxon>
        <taxon>Cyanobacteriota</taxon>
        <taxon>Cyanophyceae</taxon>
        <taxon>Nostocales</taxon>
        <taxon>Nostocaceae</taxon>
        <taxon>Anabaena</taxon>
    </lineage>
</organism>
<dbReference type="RefSeq" id="WP_190558339.1">
    <property type="nucleotide sequence ID" value="NZ_JACJQU010000002.1"/>
</dbReference>
<reference evidence="2" key="1">
    <citation type="journal article" date="2020" name="ISME J.">
        <title>Comparative genomics reveals insights into cyanobacterial evolution and habitat adaptation.</title>
        <authorList>
            <person name="Chen M.Y."/>
            <person name="Teng W.K."/>
            <person name="Zhao L."/>
            <person name="Hu C.X."/>
            <person name="Zhou Y.K."/>
            <person name="Han B.P."/>
            <person name="Song L.R."/>
            <person name="Shu W.S."/>
        </authorList>
    </citation>
    <scope>NUCLEOTIDE SEQUENCE [LARGE SCALE GENOMIC DNA]</scope>
    <source>
        <strain evidence="2">FACHB-251</strain>
    </source>
</reference>
<proteinExistence type="predicted"/>
<keyword evidence="2" id="KW-1185">Reference proteome</keyword>
<sequence length="397" mass="45549">MNAQGIGSQQDWSWPFWPALPLYPYGQRRTLCREILKDTIWTFEQVQGILYTIVPIRMTVIKLQSGGLLIYAPVAPTPECIRLVKEIEAKHGGVKYIILPTSSGLEHKIFVGPFARKFPQALVYVAPHQWSFPFNLPLSWLGFPQKRTLVLSEDTQQNPFGDEFDYAILDINLGRGSFVEVALLHKPSRTLLVTDTIISVSEEPPTILQLYPYPLLFHARKNAQQIITDNEANRRQGWQRIALFAIYFRPSAVQISQLGEMWQDAKRAPDHSPKAYFGFFPFRWQDNWQNTFTALSGNGRPFVAPILQILILPQRPREVIEWADKITTWNFQQIISCHFDAPIKATPVQFRQAFSFLEKQPTVSDSQPLLSEDLRFIQELEASLVERGIATPTKEKV</sequence>
<dbReference type="PANTHER" id="PTHR33835">
    <property type="entry name" value="YALI0C07656P"/>
    <property type="match status" value="1"/>
</dbReference>
<dbReference type="InterPro" id="IPR025638">
    <property type="entry name" value="DUF4336"/>
</dbReference>
<dbReference type="AlphaFoldDB" id="A0A926WF12"/>
<protein>
    <submittedName>
        <fullName evidence="1">DUF4336 domain-containing protein</fullName>
    </submittedName>
</protein>
<dbReference type="Pfam" id="PF14234">
    <property type="entry name" value="DUF4336"/>
    <property type="match status" value="1"/>
</dbReference>
<accession>A0A926WF12</accession>
<evidence type="ECO:0000313" key="1">
    <source>
        <dbReference type="EMBL" id="MBD2293217.1"/>
    </source>
</evidence>
<comment type="caution">
    <text evidence="1">The sequence shown here is derived from an EMBL/GenBank/DDBJ whole genome shotgun (WGS) entry which is preliminary data.</text>
</comment>
<dbReference type="PANTHER" id="PTHR33835:SF2">
    <property type="entry name" value="LYSINE-TRNA LIGASE"/>
    <property type="match status" value="1"/>
</dbReference>
<dbReference type="EMBL" id="JACJQU010000002">
    <property type="protein sequence ID" value="MBD2293217.1"/>
    <property type="molecule type" value="Genomic_DNA"/>
</dbReference>
<evidence type="ECO:0000313" key="2">
    <source>
        <dbReference type="Proteomes" id="UP000662185"/>
    </source>
</evidence>
<dbReference type="Proteomes" id="UP000662185">
    <property type="component" value="Unassembled WGS sequence"/>
</dbReference>
<gene>
    <name evidence="1" type="ORF">H6G06_06890</name>
</gene>
<name>A0A926WF12_9NOST</name>